<evidence type="ECO:0000313" key="3">
    <source>
        <dbReference type="Proteomes" id="UP000320643"/>
    </source>
</evidence>
<keyword evidence="3" id="KW-1185">Reference proteome</keyword>
<feature type="chain" id="PRO_5021744580" evidence="1">
    <location>
        <begin position="20"/>
        <end position="954"/>
    </location>
</feature>
<dbReference type="Pfam" id="PF13585">
    <property type="entry name" value="CHU_C"/>
    <property type="match status" value="1"/>
</dbReference>
<accession>A0A552UVI3</accession>
<dbReference type="InterPro" id="IPR026341">
    <property type="entry name" value="T9SS_type_B"/>
</dbReference>
<sequence>MKKITYMALLLIVSALSYAQIPDLHWQKVLGGTNQDSAYGITQLTDGNYIMAGIAASTNGDVEDNNGADDIWIVKLSPQGDVIWKTTFGGTWNDWVEFVTPTTDGGFIITGSTTSFNGDIPLPNPPDKNALVVKFDTNGNVVWAKNIIGLNGQSITQTSDGGYLVAGERYSPGFNVSYDALIVKLNANGTTAWEQTYGGPGLNADVAWRIKETSDGNYIFGGSSIAGNNSMVVGQGGQDVWIVKINTTGAVLWQKLYGTTYFDDFNDIVETPDGGFLVLAGTYGSGGNKSESFGSYDTWLLKLDAQGSLLWEKSYGNETDNRGSALYRTPQGTYMIGGRTEPLTDVITFFYPGDFWIFEVAENGDLLNEKTYGGNNSDFLFTFYQTSDNGYLLAGWSYSDNEYVDGNHSNQNDAWVIKLGDSDPLTVCAEGNTAPFNLTNQTAVLQQSLPDATITYYTTPTDADAGTNAIASPQAFTNTTNPQVIYARVQVSPTKWQINHFTLQIAPAPVLPTLPNLQLCGTTTAIFNLTVQNAALLQSQPGATINYYTSQADADTATNAIAAPQSFTNTTSPQTVFVRVDVAGGGCYATTQFDLQIVPAPVPPQVPNLSACDTGTQDGFTAFNLSQQDASLLQGQANAVVSYYTGLADADAATNAIATPQSYTSTANPQTIYVRVQDTNTGCFGTTSFSLITLPAPVAVQAPALQLCDTDVQDGFTSFNLSQQDTVLLQGQANVTIAYYTSQADADIATNAIANTQSFINTTNPQTIYARVSNGNGCYVVSNFSLQVIDVPFLDDLQLIGCAPFNLTDAVSGLSGLEFDYYATEADAQQAVNAIANPQSYNGTIAFVRAQNTQGCSAVSPITITTGNCDIQKGISPNGDDLNDNFDLTYLKVHKLSIYNRYGMQVYNKNNYTDEWYGQTDDNKDLPTGTYYYVIEPESGNSKTGWIYINRQIN</sequence>
<dbReference type="PANTHER" id="PTHR42754:SF1">
    <property type="entry name" value="LIPOPROTEIN"/>
    <property type="match status" value="1"/>
</dbReference>
<comment type="caution">
    <text evidence="2">The sequence shown here is derived from an EMBL/GenBank/DDBJ whole genome shotgun (WGS) entry which is preliminary data.</text>
</comment>
<dbReference type="SUPFAM" id="SSF50998">
    <property type="entry name" value="Quinoprotein alcohol dehydrogenase-like"/>
    <property type="match status" value="1"/>
</dbReference>
<name>A0A552UVI3_9FLAO</name>
<evidence type="ECO:0000313" key="2">
    <source>
        <dbReference type="EMBL" id="TRW22209.1"/>
    </source>
</evidence>
<dbReference type="NCBIfam" id="TIGR04131">
    <property type="entry name" value="Bac_Flav_CTERM"/>
    <property type="match status" value="1"/>
</dbReference>
<feature type="signal peptide" evidence="1">
    <location>
        <begin position="1"/>
        <end position="19"/>
    </location>
</feature>
<keyword evidence="1" id="KW-0732">Signal</keyword>
<dbReference type="EMBL" id="VJVZ01000014">
    <property type="protein sequence ID" value="TRW22209.1"/>
    <property type="molecule type" value="Genomic_DNA"/>
</dbReference>
<evidence type="ECO:0000256" key="1">
    <source>
        <dbReference type="SAM" id="SignalP"/>
    </source>
</evidence>
<dbReference type="OrthoDB" id="9811934at2"/>
<dbReference type="InterPro" id="IPR011047">
    <property type="entry name" value="Quinoprotein_ADH-like_sf"/>
</dbReference>
<dbReference type="Proteomes" id="UP000320643">
    <property type="component" value="Unassembled WGS sequence"/>
</dbReference>
<dbReference type="PANTHER" id="PTHR42754">
    <property type="entry name" value="ENDOGLUCANASE"/>
    <property type="match status" value="1"/>
</dbReference>
<proteinExistence type="predicted"/>
<dbReference type="RefSeq" id="WP_143374946.1">
    <property type="nucleotide sequence ID" value="NZ_VJVZ01000014.1"/>
</dbReference>
<protein>
    <submittedName>
        <fullName evidence="2">T9SS type B sorting domain-containing protein</fullName>
    </submittedName>
</protein>
<dbReference type="AlphaFoldDB" id="A0A552UVI3"/>
<gene>
    <name evidence="2" type="ORF">FMM05_18660</name>
</gene>
<organism evidence="2 3">
    <name type="scientific">Flavobacterium zepuense</name>
    <dbReference type="NCBI Taxonomy" id="2593302"/>
    <lineage>
        <taxon>Bacteria</taxon>
        <taxon>Pseudomonadati</taxon>
        <taxon>Bacteroidota</taxon>
        <taxon>Flavobacteriia</taxon>
        <taxon>Flavobacteriales</taxon>
        <taxon>Flavobacteriaceae</taxon>
        <taxon>Flavobacterium</taxon>
    </lineage>
</organism>
<reference evidence="2 3" key="1">
    <citation type="submission" date="2019-07" db="EMBL/GenBank/DDBJ databases">
        <title>Flavobacterium sp. nov., isolated from glacier ice.</title>
        <authorList>
            <person name="Liu Q."/>
            <person name="Xin Y.-H."/>
        </authorList>
    </citation>
    <scope>NUCLEOTIDE SEQUENCE [LARGE SCALE GENOMIC DNA]</scope>
    <source>
        <strain evidence="2 3">ZT4R6</strain>
    </source>
</reference>